<dbReference type="AlphaFoldDB" id="A0A2V1EAG6"/>
<dbReference type="OrthoDB" id="3800288at2759"/>
<keyword evidence="3" id="KW-1185">Reference proteome</keyword>
<feature type="region of interest" description="Disordered" evidence="1">
    <location>
        <begin position="111"/>
        <end position="150"/>
    </location>
</feature>
<reference evidence="2 3" key="1">
    <citation type="journal article" date="2018" name="Sci. Rep.">
        <title>Comparative genomics provides insights into the lifestyle and reveals functional heterogeneity of dark septate endophytic fungi.</title>
        <authorList>
            <person name="Knapp D.G."/>
            <person name="Nemeth J.B."/>
            <person name="Barry K."/>
            <person name="Hainaut M."/>
            <person name="Henrissat B."/>
            <person name="Johnson J."/>
            <person name="Kuo A."/>
            <person name="Lim J.H.P."/>
            <person name="Lipzen A."/>
            <person name="Nolan M."/>
            <person name="Ohm R.A."/>
            <person name="Tamas L."/>
            <person name="Grigoriev I.V."/>
            <person name="Spatafora J.W."/>
            <person name="Nagy L.G."/>
            <person name="Kovacs G.M."/>
        </authorList>
    </citation>
    <scope>NUCLEOTIDE SEQUENCE [LARGE SCALE GENOMIC DNA]</scope>
    <source>
        <strain evidence="2 3">DSE2036</strain>
    </source>
</reference>
<evidence type="ECO:0000313" key="2">
    <source>
        <dbReference type="EMBL" id="PVI06350.1"/>
    </source>
</evidence>
<accession>A0A2V1EAG6</accession>
<feature type="compositionally biased region" description="Basic and acidic residues" evidence="1">
    <location>
        <begin position="133"/>
        <end position="150"/>
    </location>
</feature>
<sequence length="150" mass="17606">MAEQEPYIQQYEAAEKFFDDDSEKCIELCKANISDPTIPNYYLIMNLILIVSAMDDWDEADFYRLAAEHAWETTHHRALQRNEQEEMEALSGLRDELDQLKSFRERDLAEYYDSDEETEMQDAEDEDEIGFENPRDVADAENEIDHGGRP</sequence>
<dbReference type="Proteomes" id="UP000244855">
    <property type="component" value="Unassembled WGS sequence"/>
</dbReference>
<protein>
    <submittedName>
        <fullName evidence="2">Uncharacterized protein</fullName>
    </submittedName>
</protein>
<name>A0A2V1EAG6_9PLEO</name>
<organism evidence="2 3">
    <name type="scientific">Periconia macrospinosa</name>
    <dbReference type="NCBI Taxonomy" id="97972"/>
    <lineage>
        <taxon>Eukaryota</taxon>
        <taxon>Fungi</taxon>
        <taxon>Dikarya</taxon>
        <taxon>Ascomycota</taxon>
        <taxon>Pezizomycotina</taxon>
        <taxon>Dothideomycetes</taxon>
        <taxon>Pleosporomycetidae</taxon>
        <taxon>Pleosporales</taxon>
        <taxon>Massarineae</taxon>
        <taxon>Periconiaceae</taxon>
        <taxon>Periconia</taxon>
    </lineage>
</organism>
<dbReference type="EMBL" id="KZ805309">
    <property type="protein sequence ID" value="PVI06350.1"/>
    <property type="molecule type" value="Genomic_DNA"/>
</dbReference>
<gene>
    <name evidence="2" type="ORF">DM02DRAFT_514854</name>
</gene>
<proteinExistence type="predicted"/>
<feature type="compositionally biased region" description="Acidic residues" evidence="1">
    <location>
        <begin position="111"/>
        <end position="130"/>
    </location>
</feature>
<evidence type="ECO:0000256" key="1">
    <source>
        <dbReference type="SAM" id="MobiDB-lite"/>
    </source>
</evidence>
<evidence type="ECO:0000313" key="3">
    <source>
        <dbReference type="Proteomes" id="UP000244855"/>
    </source>
</evidence>